<dbReference type="InterPro" id="IPR011335">
    <property type="entry name" value="Restrct_endonuc-II-like"/>
</dbReference>
<dbReference type="Gene3D" id="3.40.1350.10">
    <property type="match status" value="1"/>
</dbReference>
<comment type="similarity">
    <text evidence="1 2">Belongs to the UPF0102 family.</text>
</comment>
<dbReference type="PANTHER" id="PTHR34039:SF1">
    <property type="entry name" value="UPF0102 PROTEIN YRAN"/>
    <property type="match status" value="1"/>
</dbReference>
<dbReference type="CDD" id="cd20736">
    <property type="entry name" value="PoNe_Nuclease"/>
    <property type="match status" value="1"/>
</dbReference>
<dbReference type="Pfam" id="PF02021">
    <property type="entry name" value="UPF0102"/>
    <property type="match status" value="1"/>
</dbReference>
<protein>
    <recommendedName>
        <fullName evidence="2">UPF0102 protein IAD18_04675</fullName>
    </recommendedName>
</protein>
<evidence type="ECO:0000313" key="4">
    <source>
        <dbReference type="Proteomes" id="UP000824076"/>
    </source>
</evidence>
<evidence type="ECO:0000256" key="1">
    <source>
        <dbReference type="ARBA" id="ARBA00006738"/>
    </source>
</evidence>
<sequence length="129" mass="14821">MAKHNIFGKKGEEAAFEVLLKNGYLIRDRNWRCGKYEIDIVAEKNNRIIIVEVKTRKEHVPDISQVITRAKIRHLIAAGNAYLSFFRLSNEIQFDVILITGEDENDFTVEHIPDAFMAPLQTYGQSSNL</sequence>
<name>A0A9D1IKH1_9BACT</name>
<dbReference type="PANTHER" id="PTHR34039">
    <property type="entry name" value="UPF0102 PROTEIN YRAN"/>
    <property type="match status" value="1"/>
</dbReference>
<dbReference type="SUPFAM" id="SSF52980">
    <property type="entry name" value="Restriction endonuclease-like"/>
    <property type="match status" value="1"/>
</dbReference>
<dbReference type="InterPro" id="IPR003509">
    <property type="entry name" value="UPF0102_YraN-like"/>
</dbReference>
<dbReference type="EMBL" id="DVMS01000134">
    <property type="protein sequence ID" value="HIU38942.1"/>
    <property type="molecule type" value="Genomic_DNA"/>
</dbReference>
<dbReference type="GO" id="GO:0003676">
    <property type="term" value="F:nucleic acid binding"/>
    <property type="evidence" value="ECO:0007669"/>
    <property type="project" value="InterPro"/>
</dbReference>
<evidence type="ECO:0000313" key="3">
    <source>
        <dbReference type="EMBL" id="HIU38942.1"/>
    </source>
</evidence>
<evidence type="ECO:0000256" key="2">
    <source>
        <dbReference type="HAMAP-Rule" id="MF_00048"/>
    </source>
</evidence>
<comment type="caution">
    <text evidence="3">The sequence shown here is derived from an EMBL/GenBank/DDBJ whole genome shotgun (WGS) entry which is preliminary data.</text>
</comment>
<dbReference type="HAMAP" id="MF_00048">
    <property type="entry name" value="UPF0102"/>
    <property type="match status" value="1"/>
</dbReference>
<dbReference type="Proteomes" id="UP000824076">
    <property type="component" value="Unassembled WGS sequence"/>
</dbReference>
<accession>A0A9D1IKH1</accession>
<dbReference type="InterPro" id="IPR011856">
    <property type="entry name" value="tRNA_endonuc-like_dom_sf"/>
</dbReference>
<reference evidence="3" key="2">
    <citation type="journal article" date="2021" name="PeerJ">
        <title>Extensive microbial diversity within the chicken gut microbiome revealed by metagenomics and culture.</title>
        <authorList>
            <person name="Gilroy R."/>
            <person name="Ravi A."/>
            <person name="Getino M."/>
            <person name="Pursley I."/>
            <person name="Horton D.L."/>
            <person name="Alikhan N.F."/>
            <person name="Baker D."/>
            <person name="Gharbi K."/>
            <person name="Hall N."/>
            <person name="Watson M."/>
            <person name="Adriaenssens E.M."/>
            <person name="Foster-Nyarko E."/>
            <person name="Jarju S."/>
            <person name="Secka A."/>
            <person name="Antonio M."/>
            <person name="Oren A."/>
            <person name="Chaudhuri R.R."/>
            <person name="La Ragione R."/>
            <person name="Hildebrand F."/>
            <person name="Pallen M.J."/>
        </authorList>
    </citation>
    <scope>NUCLEOTIDE SEQUENCE</scope>
    <source>
        <strain evidence="3">17073</strain>
    </source>
</reference>
<organism evidence="3 4">
    <name type="scientific">Candidatus Limisoma intestinavium</name>
    <dbReference type="NCBI Taxonomy" id="2840856"/>
    <lineage>
        <taxon>Bacteria</taxon>
        <taxon>Pseudomonadati</taxon>
        <taxon>Bacteroidota</taxon>
        <taxon>Bacteroidia</taxon>
        <taxon>Bacteroidales</taxon>
        <taxon>Candidatus Limisoma</taxon>
    </lineage>
</organism>
<proteinExistence type="inferred from homology"/>
<gene>
    <name evidence="3" type="ORF">IAD18_04675</name>
</gene>
<dbReference type="AlphaFoldDB" id="A0A9D1IKH1"/>
<reference evidence="3" key="1">
    <citation type="submission" date="2020-10" db="EMBL/GenBank/DDBJ databases">
        <authorList>
            <person name="Gilroy R."/>
        </authorList>
    </citation>
    <scope>NUCLEOTIDE SEQUENCE</scope>
    <source>
        <strain evidence="3">17073</strain>
    </source>
</reference>